<protein>
    <submittedName>
        <fullName evidence="1">Uncharacterized protein</fullName>
    </submittedName>
</protein>
<organism evidence="1 2">
    <name type="scientific">Siminovitchia fortis</name>
    <dbReference type="NCBI Taxonomy" id="254758"/>
    <lineage>
        <taxon>Bacteria</taxon>
        <taxon>Bacillati</taxon>
        <taxon>Bacillota</taxon>
        <taxon>Bacilli</taxon>
        <taxon>Bacillales</taxon>
        <taxon>Bacillaceae</taxon>
        <taxon>Siminovitchia</taxon>
    </lineage>
</organism>
<name>A0A443IM38_9BACI</name>
<keyword evidence="2" id="KW-1185">Reference proteome</keyword>
<sequence length="115" mass="13471">MKVPLSEIQKGDFINMIVFDVNKVAARVPFRVDHIKTEHGKVWMDITDRQGRKRHYGFLDPELKIERADGFVDTGQLTEFEHLQNKLATIREICDLERPDHIKVFKIKEILEGVK</sequence>
<reference evidence="1" key="1">
    <citation type="submission" date="2018-12" db="EMBL/GenBank/DDBJ databases">
        <authorList>
            <person name="Sun L."/>
            <person name="Chen Z."/>
        </authorList>
    </citation>
    <scope>NUCLEOTIDE SEQUENCE [LARGE SCALE GENOMIC DNA]</scope>
    <source>
        <strain evidence="1">DSM 16012</strain>
    </source>
</reference>
<gene>
    <name evidence="1" type="ORF">D4N35_013745</name>
</gene>
<dbReference type="AlphaFoldDB" id="A0A443IM38"/>
<accession>A0A443IM38</accession>
<evidence type="ECO:0000313" key="2">
    <source>
        <dbReference type="Proteomes" id="UP000273811"/>
    </source>
</evidence>
<dbReference type="EMBL" id="QYTU02000034">
    <property type="protein sequence ID" value="RWR06724.1"/>
    <property type="molecule type" value="Genomic_DNA"/>
</dbReference>
<dbReference type="RefSeq" id="WP_120074633.1">
    <property type="nucleotide sequence ID" value="NZ_CP126113.1"/>
</dbReference>
<dbReference type="Proteomes" id="UP000273811">
    <property type="component" value="Unassembled WGS sequence"/>
</dbReference>
<comment type="caution">
    <text evidence="1">The sequence shown here is derived from an EMBL/GenBank/DDBJ whole genome shotgun (WGS) entry which is preliminary data.</text>
</comment>
<evidence type="ECO:0000313" key="1">
    <source>
        <dbReference type="EMBL" id="RWR06724.1"/>
    </source>
</evidence>
<proteinExistence type="predicted"/>